<evidence type="ECO:0000313" key="7">
    <source>
        <dbReference type="EMBL" id="ODV65132.1"/>
    </source>
</evidence>
<dbReference type="GO" id="GO:0008115">
    <property type="term" value="F:sarcosine oxidase activity"/>
    <property type="evidence" value="ECO:0007669"/>
    <property type="project" value="TreeGrafter"/>
</dbReference>
<dbReference type="Gene3D" id="3.50.50.60">
    <property type="entry name" value="FAD/NAD(P)-binding domain"/>
    <property type="match status" value="1"/>
</dbReference>
<dbReference type="InterPro" id="IPR036188">
    <property type="entry name" value="FAD/NAD-bd_sf"/>
</dbReference>
<dbReference type="RefSeq" id="XP_020074199.1">
    <property type="nucleotide sequence ID" value="XM_020221850.1"/>
</dbReference>
<keyword evidence="5" id="KW-0560">Oxidoreductase</keyword>
<evidence type="ECO:0000256" key="1">
    <source>
        <dbReference type="ARBA" id="ARBA00001974"/>
    </source>
</evidence>
<evidence type="ECO:0000256" key="5">
    <source>
        <dbReference type="ARBA" id="ARBA00023002"/>
    </source>
</evidence>
<comment type="similarity">
    <text evidence="2">Belongs to the MSOX/MTOX family.</text>
</comment>
<dbReference type="Pfam" id="PF01266">
    <property type="entry name" value="DAO"/>
    <property type="match status" value="1"/>
</dbReference>
<evidence type="ECO:0000259" key="6">
    <source>
        <dbReference type="Pfam" id="PF01266"/>
    </source>
</evidence>
<dbReference type="SUPFAM" id="SSF51905">
    <property type="entry name" value="FAD/NAD(P)-binding domain"/>
    <property type="match status" value="1"/>
</dbReference>
<feature type="domain" description="FAD dependent oxidoreductase" evidence="6">
    <location>
        <begin position="4"/>
        <end position="365"/>
    </location>
</feature>
<dbReference type="PANTHER" id="PTHR10961:SF26">
    <property type="entry name" value="L-SACCHAROPINE OXIDASE"/>
    <property type="match status" value="1"/>
</dbReference>
<sequence>MTSIVIIGAGTFGLSTALQLLRKGEKNVTIIDPYETPSPLSAGNDVNKILQSSVEEKFYSELALKSLDLWQNDPVFKPALHETGILYTTEKDFAYFKERKQFLDEKAIQYKSLKDQLDFTKLIPSVDDGSDQSKRFQEWEGLYQQEKCGWVYAAEVLRLIATEVKRLGGKFVRDAVDEILYDEKDNSVVGVRTYSGEIFHSNKVVVAAGAQSYRLLDFEGQLLAKCWTVSHIRLSPEQAEKLREIPVVLSLDHGFFFEPDSNNDLKICNEFPGYINWDDTIKESVPVYKNLIPKEAETYTRLFLKEVFPELSDKPFSLTKICWCTDTPDRHFLIGSHPDHRGLILGTGDSGQGFKFCPIVGHYISKVVLEGDEALDPVKREAWKWRPETAKNRDIFDVQGRDGGINIIKDLKDISEWTDGKDIGKLDINALTI</sequence>
<dbReference type="InterPro" id="IPR006076">
    <property type="entry name" value="FAD-dep_OxRdtase"/>
</dbReference>
<dbReference type="Gene3D" id="3.30.9.10">
    <property type="entry name" value="D-Amino Acid Oxidase, subunit A, domain 2"/>
    <property type="match status" value="1"/>
</dbReference>
<accession>A0A1E4RCZ9</accession>
<name>A0A1E4RCZ9_9ASCO</name>
<proteinExistence type="inferred from homology"/>
<keyword evidence="3" id="KW-0285">Flavoprotein</keyword>
<evidence type="ECO:0000256" key="2">
    <source>
        <dbReference type="ARBA" id="ARBA00010989"/>
    </source>
</evidence>
<dbReference type="GO" id="GO:0051698">
    <property type="term" value="F:saccharopine oxidase activity"/>
    <property type="evidence" value="ECO:0007669"/>
    <property type="project" value="TreeGrafter"/>
</dbReference>
<keyword evidence="4" id="KW-0274">FAD</keyword>
<dbReference type="EMBL" id="KV454545">
    <property type="protein sequence ID" value="ODV65132.1"/>
    <property type="molecule type" value="Genomic_DNA"/>
</dbReference>
<protein>
    <submittedName>
        <fullName evidence="7">FAD dependent oxidoreductase</fullName>
    </submittedName>
</protein>
<evidence type="ECO:0000256" key="3">
    <source>
        <dbReference type="ARBA" id="ARBA00022630"/>
    </source>
</evidence>
<reference evidence="8" key="1">
    <citation type="submission" date="2016-05" db="EMBL/GenBank/DDBJ databases">
        <title>Comparative genomics of biotechnologically important yeasts.</title>
        <authorList>
            <consortium name="DOE Joint Genome Institute"/>
            <person name="Riley R."/>
            <person name="Haridas S."/>
            <person name="Wolfe K.H."/>
            <person name="Lopes M.R."/>
            <person name="Hittinger C.T."/>
            <person name="Goker M."/>
            <person name="Salamov A."/>
            <person name="Wisecaver J."/>
            <person name="Long T.M."/>
            <person name="Aerts A.L."/>
            <person name="Barry K."/>
            <person name="Choi C."/>
            <person name="Clum A."/>
            <person name="Coughlan A.Y."/>
            <person name="Deshpande S."/>
            <person name="Douglass A.P."/>
            <person name="Hanson S.J."/>
            <person name="Klenk H.-P."/>
            <person name="Labutti K."/>
            <person name="Lapidus A."/>
            <person name="Lindquist E."/>
            <person name="Lipzen A."/>
            <person name="Meier-Kolthoff J.P."/>
            <person name="Ohm R.A."/>
            <person name="Otillar R.P."/>
            <person name="Pangilinan J."/>
            <person name="Peng Y."/>
            <person name="Rokas A."/>
            <person name="Rosa C.A."/>
            <person name="Scheuner C."/>
            <person name="Sibirny A.A."/>
            <person name="Slot J.C."/>
            <person name="Stielow J.B."/>
            <person name="Sun H."/>
            <person name="Kurtzman C.P."/>
            <person name="Blackwell M."/>
            <person name="Grigoriev I.V."/>
            <person name="Jeffries T.W."/>
        </authorList>
    </citation>
    <scope>NUCLEOTIDE SEQUENCE [LARGE SCALE GENOMIC DNA]</scope>
    <source>
        <strain evidence="8">NRRL Y-1933</strain>
    </source>
</reference>
<dbReference type="PANTHER" id="PTHR10961">
    <property type="entry name" value="PEROXISOMAL SARCOSINE OXIDASE"/>
    <property type="match status" value="1"/>
</dbReference>
<dbReference type="GO" id="GO:0050660">
    <property type="term" value="F:flavin adenine dinucleotide binding"/>
    <property type="evidence" value="ECO:0007669"/>
    <property type="project" value="InterPro"/>
</dbReference>
<dbReference type="AlphaFoldDB" id="A0A1E4RCZ9"/>
<gene>
    <name evidence="7" type="ORF">HYPBUDRAFT_154008</name>
</gene>
<evidence type="ECO:0000256" key="4">
    <source>
        <dbReference type="ARBA" id="ARBA00022827"/>
    </source>
</evidence>
<dbReference type="InterPro" id="IPR045170">
    <property type="entry name" value="MTOX"/>
</dbReference>
<keyword evidence="8" id="KW-1185">Reference proteome</keyword>
<dbReference type="Proteomes" id="UP000095085">
    <property type="component" value="Unassembled WGS sequence"/>
</dbReference>
<dbReference type="OrthoDB" id="2219495at2759"/>
<organism evidence="7 8">
    <name type="scientific">Hyphopichia burtonii NRRL Y-1933</name>
    <dbReference type="NCBI Taxonomy" id="984485"/>
    <lineage>
        <taxon>Eukaryota</taxon>
        <taxon>Fungi</taxon>
        <taxon>Dikarya</taxon>
        <taxon>Ascomycota</taxon>
        <taxon>Saccharomycotina</taxon>
        <taxon>Pichiomycetes</taxon>
        <taxon>Debaryomycetaceae</taxon>
        <taxon>Hyphopichia</taxon>
    </lineage>
</organism>
<evidence type="ECO:0000313" key="8">
    <source>
        <dbReference type="Proteomes" id="UP000095085"/>
    </source>
</evidence>
<dbReference type="STRING" id="984485.A0A1E4RCZ9"/>
<comment type="cofactor">
    <cofactor evidence="1">
        <name>FAD</name>
        <dbReference type="ChEBI" id="CHEBI:57692"/>
    </cofactor>
</comment>
<dbReference type="GeneID" id="30996399"/>